<reference evidence="2 3" key="1">
    <citation type="journal article" date="2023" name="Sci. Data">
        <title>Genome assembly of the Korean intertidal mud-creeper Batillaria attramentaria.</title>
        <authorList>
            <person name="Patra A.K."/>
            <person name="Ho P.T."/>
            <person name="Jun S."/>
            <person name="Lee S.J."/>
            <person name="Kim Y."/>
            <person name="Won Y.J."/>
        </authorList>
    </citation>
    <scope>NUCLEOTIDE SEQUENCE [LARGE SCALE GENOMIC DNA]</scope>
    <source>
        <strain evidence="2">Wonlab-2016</strain>
    </source>
</reference>
<keyword evidence="1" id="KW-0812">Transmembrane</keyword>
<feature type="transmembrane region" description="Helical" evidence="1">
    <location>
        <begin position="40"/>
        <end position="63"/>
    </location>
</feature>
<evidence type="ECO:0000313" key="2">
    <source>
        <dbReference type="EMBL" id="KAK7464004.1"/>
    </source>
</evidence>
<dbReference type="EMBL" id="JACVVK020000593">
    <property type="protein sequence ID" value="KAK7464004.1"/>
    <property type="molecule type" value="Genomic_DNA"/>
</dbReference>
<evidence type="ECO:0008006" key="4">
    <source>
        <dbReference type="Google" id="ProtNLM"/>
    </source>
</evidence>
<evidence type="ECO:0000313" key="3">
    <source>
        <dbReference type="Proteomes" id="UP001519460"/>
    </source>
</evidence>
<dbReference type="Proteomes" id="UP001519460">
    <property type="component" value="Unassembled WGS sequence"/>
</dbReference>
<feature type="transmembrane region" description="Helical" evidence="1">
    <location>
        <begin position="69"/>
        <end position="93"/>
    </location>
</feature>
<protein>
    <recommendedName>
        <fullName evidence="4">G-protein coupled receptors family 1 profile domain-containing protein</fullName>
    </recommendedName>
</protein>
<dbReference type="PANTHER" id="PTHR46641:SF2">
    <property type="entry name" value="FMRFAMIDE RECEPTOR"/>
    <property type="match status" value="1"/>
</dbReference>
<dbReference type="AlphaFoldDB" id="A0ABD0J7H9"/>
<dbReference type="InterPro" id="IPR052954">
    <property type="entry name" value="GPCR-Ligand_Int"/>
</dbReference>
<organism evidence="2 3">
    <name type="scientific">Batillaria attramentaria</name>
    <dbReference type="NCBI Taxonomy" id="370345"/>
    <lineage>
        <taxon>Eukaryota</taxon>
        <taxon>Metazoa</taxon>
        <taxon>Spiralia</taxon>
        <taxon>Lophotrochozoa</taxon>
        <taxon>Mollusca</taxon>
        <taxon>Gastropoda</taxon>
        <taxon>Caenogastropoda</taxon>
        <taxon>Sorbeoconcha</taxon>
        <taxon>Cerithioidea</taxon>
        <taxon>Batillariidae</taxon>
        <taxon>Batillaria</taxon>
    </lineage>
</organism>
<dbReference type="PANTHER" id="PTHR46641">
    <property type="entry name" value="FMRFAMIDE RECEPTOR-RELATED"/>
    <property type="match status" value="1"/>
</dbReference>
<keyword evidence="1" id="KW-1133">Transmembrane helix</keyword>
<keyword evidence="3" id="KW-1185">Reference proteome</keyword>
<name>A0ABD0J7H9_9CAEN</name>
<accession>A0ABD0J7H9</accession>
<evidence type="ECO:0000256" key="1">
    <source>
        <dbReference type="SAM" id="Phobius"/>
    </source>
</evidence>
<gene>
    <name evidence="2" type="ORF">BaRGS_00038002</name>
</gene>
<sequence length="139" mass="14910">MTEIFTTGPHLCGEYDPRIIQTNSSLPNDKLILYCTLRNIYGIFASIIAVLGIAGNVISLIILPKTGGARSAIVFLQSLGVYDTVFLISGLFLRTLPSISVMGHFGVVMSNAMSPLLSPLNHIAHIGAIYSTICISGER</sequence>
<comment type="caution">
    <text evidence="2">The sequence shown here is derived from an EMBL/GenBank/DDBJ whole genome shotgun (WGS) entry which is preliminary data.</text>
</comment>
<dbReference type="Gene3D" id="1.20.1070.10">
    <property type="entry name" value="Rhodopsin 7-helix transmembrane proteins"/>
    <property type="match status" value="1"/>
</dbReference>
<keyword evidence="1" id="KW-0472">Membrane</keyword>
<proteinExistence type="predicted"/>